<protein>
    <recommendedName>
        <fullName evidence="4">N-acetyl-beta-glucosaminidase</fullName>
    </recommendedName>
</protein>
<evidence type="ECO:0000256" key="5">
    <source>
        <dbReference type="PIRSR" id="PIRSR625705-1"/>
    </source>
</evidence>
<dbReference type="InterPro" id="IPR025705">
    <property type="entry name" value="Beta_hexosaminidase_sua/sub"/>
</dbReference>
<keyword evidence="10" id="KW-1185">Reference proteome</keyword>
<dbReference type="InterPro" id="IPR029018">
    <property type="entry name" value="Hex-like_dom2"/>
</dbReference>
<dbReference type="GO" id="GO:0005764">
    <property type="term" value="C:lysosome"/>
    <property type="evidence" value="ECO:0007669"/>
    <property type="project" value="TreeGrafter"/>
</dbReference>
<evidence type="ECO:0000313" key="11">
    <source>
        <dbReference type="Proteomes" id="UP000270034"/>
    </source>
</evidence>
<gene>
    <name evidence="9" type="ORF">Abor_022_038</name>
    <name evidence="8" type="ORF">AcetOrient_orf04186</name>
</gene>
<reference evidence="8 11" key="2">
    <citation type="submission" date="2018-02" db="EMBL/GenBank/DDBJ databases">
        <title>Acetobacter orientalis genome.</title>
        <authorList>
            <person name="Nakashima N."/>
            <person name="Tamura T."/>
        </authorList>
    </citation>
    <scope>NUCLEOTIDE SEQUENCE [LARGE SCALE GENOMIC DNA]</scope>
    <source>
        <strain evidence="8 11">FAN1</strain>
    </source>
</reference>
<feature type="domain" description="Beta-hexosaminidase bacterial type N-terminal" evidence="7">
    <location>
        <begin position="38"/>
        <end position="171"/>
    </location>
</feature>
<organism evidence="8 11">
    <name type="scientific">Acetobacter orientalis</name>
    <dbReference type="NCBI Taxonomy" id="146474"/>
    <lineage>
        <taxon>Bacteria</taxon>
        <taxon>Pseudomonadati</taxon>
        <taxon>Pseudomonadota</taxon>
        <taxon>Alphaproteobacteria</taxon>
        <taxon>Acetobacterales</taxon>
        <taxon>Acetobacteraceae</taxon>
        <taxon>Acetobacter</taxon>
    </lineage>
</organism>
<dbReference type="PANTHER" id="PTHR22600">
    <property type="entry name" value="BETA-HEXOSAMINIDASE"/>
    <property type="match status" value="1"/>
</dbReference>
<dbReference type="GO" id="GO:0006689">
    <property type="term" value="P:ganglioside catabolic process"/>
    <property type="evidence" value="ECO:0007669"/>
    <property type="project" value="TreeGrafter"/>
</dbReference>
<evidence type="ECO:0000256" key="1">
    <source>
        <dbReference type="ARBA" id="ARBA00006285"/>
    </source>
</evidence>
<evidence type="ECO:0000259" key="7">
    <source>
        <dbReference type="Pfam" id="PF02838"/>
    </source>
</evidence>
<dbReference type="KEGG" id="aot:AcetOri_orf04186"/>
<dbReference type="SUPFAM" id="SSF55545">
    <property type="entry name" value="beta-N-acetylhexosaminidase-like domain"/>
    <property type="match status" value="1"/>
</dbReference>
<dbReference type="STRING" id="1231341.Abor_022_038"/>
<dbReference type="Proteomes" id="UP000032670">
    <property type="component" value="Unassembled WGS sequence"/>
</dbReference>
<evidence type="ECO:0000313" key="9">
    <source>
        <dbReference type="EMBL" id="GAN66461.1"/>
    </source>
</evidence>
<dbReference type="Pfam" id="PF02838">
    <property type="entry name" value="Glyco_hydro_20b"/>
    <property type="match status" value="1"/>
</dbReference>
<feature type="active site" description="Proton donor" evidence="5">
    <location>
        <position position="330"/>
    </location>
</feature>
<sequence length="740" mass="80711">MPQRAFSLPFACFAVTIGFGSAPIVHNRACAAESITAPVIMPVPSTLHALSGASQLPQTIAVQWVGQKNSFLEQALERFRIRLEKLSGQRINFIPSTQKKTEFTVTLNSKTAGTALPNINTQEDYSLQITDKNLILTAENPFGIVRGFSSALQLVERHTNTAQIRHAFIDDTPRFKWRGLMVDVSRHFMSLAALMRQIDAMEMVKFNVLHLHLSDGQGFRVESHLFPRLQSIASHGQYYTQKQIRFLITYAAQRGIRIVPEFDTPGHTFALLEAYPRYAAQAPLNMQDRAEKNRAALDPTNPATYRFVTALYGEMAALFPDAYFHIGGDEVVAKQWTGSAPIQAYMQAHHIKTPADLQANFTRRVAASLAQHHKTIIGWDEIAAADLPNNTVVEVWRGAAHTATATAAGHPVIVSDGYYLDKLRAASDYYAQDPLENTAATRAEAAATAQTTGPGGTLITQVDAPTAPLSEAQTHLVLGTEGALWTEIVSEEMLDARLWPRAAALAERFWSPGSMCDPTTLYPRLAIMQDKLELLGLESRANTNRMLSRLAPGETEAARTLLSATAPVRNYAHNHEFLQIRHKVTATEQNLTELADIASPDSFEAERFNQQAAAFVNGQTNLKASLMAYLTQWAANDAAFVTAASKHPALTPALPTSHQLKALAQIGLAALNKVPSQSWLESAKATLGQAQSERAASATTKVVTNTPQPAADLINSIVPGIESLLSYAEQANPPAAPPHP</sequence>
<dbReference type="Gene3D" id="3.30.379.10">
    <property type="entry name" value="Chitobiase/beta-hexosaminidase domain 2-like"/>
    <property type="match status" value="1"/>
</dbReference>
<dbReference type="EMBL" id="BAMX01000022">
    <property type="protein sequence ID" value="GAN66461.1"/>
    <property type="molecule type" value="Genomic_DNA"/>
</dbReference>
<evidence type="ECO:0000256" key="3">
    <source>
        <dbReference type="ARBA" id="ARBA00023295"/>
    </source>
</evidence>
<evidence type="ECO:0000259" key="6">
    <source>
        <dbReference type="Pfam" id="PF00728"/>
    </source>
</evidence>
<accession>A0A2Z5ZM25</accession>
<reference evidence="9 10" key="1">
    <citation type="submission" date="2012-11" db="EMBL/GenBank/DDBJ databases">
        <title>Whole genome sequence of Acetobacter orientalis 21F-2.</title>
        <authorList>
            <person name="Azuma Y."/>
            <person name="Higashiura N."/>
            <person name="Hirakawa H."/>
            <person name="Matsushita K."/>
        </authorList>
    </citation>
    <scope>NUCLEOTIDE SEQUENCE [LARGE SCALE GENOMIC DNA]</scope>
    <source>
        <strain evidence="9 10">21F-2</strain>
    </source>
</reference>
<evidence type="ECO:0000256" key="4">
    <source>
        <dbReference type="ARBA" id="ARBA00033000"/>
    </source>
</evidence>
<dbReference type="InterPro" id="IPR015882">
    <property type="entry name" value="HEX_bac_N"/>
</dbReference>
<dbReference type="Pfam" id="PF00728">
    <property type="entry name" value="Glyco_hydro_20"/>
    <property type="match status" value="1"/>
</dbReference>
<proteinExistence type="inferred from homology"/>
<name>A0A2Z5ZM25_9PROT</name>
<evidence type="ECO:0000313" key="10">
    <source>
        <dbReference type="Proteomes" id="UP000032670"/>
    </source>
</evidence>
<dbReference type="PRINTS" id="PR00738">
    <property type="entry name" value="GLHYDRLASE20"/>
</dbReference>
<comment type="similarity">
    <text evidence="1">Belongs to the glycosyl hydrolase 20 family.</text>
</comment>
<feature type="domain" description="Glycoside hydrolase family 20 catalytic" evidence="6">
    <location>
        <begin position="175"/>
        <end position="512"/>
    </location>
</feature>
<keyword evidence="3" id="KW-0326">Glycosidase</keyword>
<dbReference type="SUPFAM" id="SSF51445">
    <property type="entry name" value="(Trans)glycosidases"/>
    <property type="match status" value="1"/>
</dbReference>
<dbReference type="GO" id="GO:0004563">
    <property type="term" value="F:beta-N-acetylhexosaminidase activity"/>
    <property type="evidence" value="ECO:0007669"/>
    <property type="project" value="InterPro"/>
</dbReference>
<dbReference type="EMBL" id="AP018515">
    <property type="protein sequence ID" value="BBC81097.1"/>
    <property type="molecule type" value="Genomic_DNA"/>
</dbReference>
<evidence type="ECO:0000256" key="2">
    <source>
        <dbReference type="ARBA" id="ARBA00022801"/>
    </source>
</evidence>
<keyword evidence="2" id="KW-0378">Hydrolase</keyword>
<dbReference type="GO" id="GO:0030203">
    <property type="term" value="P:glycosaminoglycan metabolic process"/>
    <property type="evidence" value="ECO:0007669"/>
    <property type="project" value="TreeGrafter"/>
</dbReference>
<dbReference type="InterPro" id="IPR015883">
    <property type="entry name" value="Glyco_hydro_20_cat"/>
</dbReference>
<accession>A0A0D6NM71</accession>
<evidence type="ECO:0000313" key="8">
    <source>
        <dbReference type="EMBL" id="BBC81097.1"/>
    </source>
</evidence>
<dbReference type="AlphaFoldDB" id="A0A2Z5ZM25"/>
<dbReference type="PANTHER" id="PTHR22600:SF21">
    <property type="entry name" value="BETA-HEXOSAMINIDASE A"/>
    <property type="match status" value="1"/>
</dbReference>
<dbReference type="GO" id="GO:0016020">
    <property type="term" value="C:membrane"/>
    <property type="evidence" value="ECO:0007669"/>
    <property type="project" value="TreeGrafter"/>
</dbReference>
<dbReference type="Gene3D" id="3.20.20.80">
    <property type="entry name" value="Glycosidases"/>
    <property type="match status" value="1"/>
</dbReference>
<dbReference type="Proteomes" id="UP000270034">
    <property type="component" value="Chromosome"/>
</dbReference>
<dbReference type="GO" id="GO:0005975">
    <property type="term" value="P:carbohydrate metabolic process"/>
    <property type="evidence" value="ECO:0007669"/>
    <property type="project" value="InterPro"/>
</dbReference>
<dbReference type="InterPro" id="IPR017853">
    <property type="entry name" value="GH"/>
</dbReference>